<reference evidence="1 2" key="1">
    <citation type="submission" date="2017-06" db="EMBL/GenBank/DDBJ databases">
        <authorList>
            <person name="Kim H.J."/>
            <person name="Triplett B.A."/>
        </authorList>
    </citation>
    <scope>NUCLEOTIDE SEQUENCE [LARGE SCALE GENOMIC DNA]</scope>
    <source>
        <strain evidence="1 2">DSM 44715</strain>
    </source>
</reference>
<protein>
    <recommendedName>
        <fullName evidence="3">Aminoglycoside phosphotransferase domain-containing protein</fullName>
    </recommendedName>
</protein>
<dbReference type="EMBL" id="FZOR01000018">
    <property type="protein sequence ID" value="SNT16947.1"/>
    <property type="molecule type" value="Genomic_DNA"/>
</dbReference>
<accession>A0A239KF16</accession>
<dbReference type="Proteomes" id="UP000198318">
    <property type="component" value="Unassembled WGS sequence"/>
</dbReference>
<dbReference type="SUPFAM" id="SSF56112">
    <property type="entry name" value="Protein kinase-like (PK-like)"/>
    <property type="match status" value="1"/>
</dbReference>
<sequence length="104" mass="11556">MADWLWDGSQARLVDFEYSGLSDRAYELAEMVEHISVRQRDGTALVRALEQVASAESDASRLLDCRRLHALFWLLRILGSGQGRSPRGSVDLAAQATRVLNLLG</sequence>
<dbReference type="Gene3D" id="3.90.1200.10">
    <property type="match status" value="1"/>
</dbReference>
<gene>
    <name evidence="1" type="ORF">SAMN05443665_10183</name>
</gene>
<proteinExistence type="predicted"/>
<dbReference type="InterPro" id="IPR011009">
    <property type="entry name" value="Kinase-like_dom_sf"/>
</dbReference>
<name>A0A239KF16_9ACTN</name>
<organism evidence="1 2">
    <name type="scientific">Actinomadura meyerae</name>
    <dbReference type="NCBI Taxonomy" id="240840"/>
    <lineage>
        <taxon>Bacteria</taxon>
        <taxon>Bacillati</taxon>
        <taxon>Actinomycetota</taxon>
        <taxon>Actinomycetes</taxon>
        <taxon>Streptosporangiales</taxon>
        <taxon>Thermomonosporaceae</taxon>
        <taxon>Actinomadura</taxon>
    </lineage>
</organism>
<evidence type="ECO:0000313" key="2">
    <source>
        <dbReference type="Proteomes" id="UP000198318"/>
    </source>
</evidence>
<evidence type="ECO:0000313" key="1">
    <source>
        <dbReference type="EMBL" id="SNT16947.1"/>
    </source>
</evidence>
<evidence type="ECO:0008006" key="3">
    <source>
        <dbReference type="Google" id="ProtNLM"/>
    </source>
</evidence>
<dbReference type="AlphaFoldDB" id="A0A239KF16"/>
<keyword evidence="2" id="KW-1185">Reference proteome</keyword>